<evidence type="ECO:0000313" key="3">
    <source>
        <dbReference type="Proteomes" id="UP000550707"/>
    </source>
</evidence>
<dbReference type="InParanoid" id="A0A7J8CZJ7"/>
<gene>
    <name evidence="2" type="ORF">HJG59_009531</name>
</gene>
<comment type="caution">
    <text evidence="2">The sequence shown here is derived from an EMBL/GenBank/DDBJ whole genome shotgun (WGS) entry which is preliminary data.</text>
</comment>
<protein>
    <submittedName>
        <fullName evidence="2">Uncharacterized protein</fullName>
    </submittedName>
</protein>
<keyword evidence="3" id="KW-1185">Reference proteome</keyword>
<sequence>MPGRCVGPSRSGRGARRTRGKRWVPGTSRGRGVRRWPRSSEWETRCVCAERGRRPAAETAEAAATNEASWTPGPAGSIEAARDAGAVWVNGAVGEPQVVGPAGSVWVTDTGEEEQTVYRSPRGCERKGRPGSMGHESILELWLKVQATRAASGCGEGSRVELHPVPAGEGPVERGIPGRASWVETSRGGLTGPWVEGQVRTGPQASGVSTATGLRAGCERPSGLCGLGQAGRVPPEGVPGTGETSSGIALHLLAGGQAVQVPGTVEEIGCDVAPGPWGKGPTMGVSGAMEWLEAVEGEVGCGGAPGLWERRPSVQVPRARVQESVFEDALWGRGQPVELPRAVEEETISVGAPGIWQRRQALEEIGPGGIPDLWGTGQPVGVPCAVEEETRCGGDPGFRERGQAVWVETGSAGDPGSWEAVQAAEVCGPDEQESGPGGAPGLWSVGQAMGIPRPLRKEAGCGGVPGLWGTDQSVGVSQAGVVPGAIGEQTHAIPGLWDRQQAPGVPLADAVPGVGAETRCENVLSLWERKQAMGKQEALVPIALGVPGSVNQEASHRNVSCPCRRRQVLDLETVGMSEASDIPKHRCGPAGVPTAMGVPESGRVPATVWVSGSKCPESSCRDVLNLWERVHTTRIPMASGLPAPSEGLFSVRDNADSAASPGLWGRRQVVGVPVTDRVSVAPEVPGLVGEETGSGGVPRSWGRRQSVKVPVAVEVPSAPRVPSPLGVETGCRGFSHLPGRRQTAGVPVTAGVSTAGGVPVAPRAPGPMQEESGSGGVSGLWGERERGQGPADAKGPARTVMPTTARMSGSKAGKMGPGSISCLSGGRDTTGVSMVVGLCTDPGLSGPLGGGTFSGGLLGLSGRRQTAEMPVAARVSTAVGVPTAAGVPGPMVGDTSSGDVSGLWRRRSNGIVPEAVRVPLSLGVLAGVGVPMAGRVPAAVWVTGPTGEETNAAVSGLTVVRRQSAEGPGASGEETGDRSILGVARRSQAAGVSYTHGRGTRMWSCPGSVGEETDYENVPGMSGTRTTVGMNEAVEVSPVSREEAGIGCFRDHPQQGGRRRTGGVSGSRVRGGSLGESYVEEDRLRGAFQ</sequence>
<evidence type="ECO:0000256" key="1">
    <source>
        <dbReference type="SAM" id="MobiDB-lite"/>
    </source>
</evidence>
<dbReference type="AlphaFoldDB" id="A0A7J8CZJ7"/>
<dbReference type="Proteomes" id="UP000550707">
    <property type="component" value="Unassembled WGS sequence"/>
</dbReference>
<feature type="compositionally biased region" description="Basic and acidic residues" evidence="1">
    <location>
        <begin position="1080"/>
        <end position="1089"/>
    </location>
</feature>
<feature type="region of interest" description="Disordered" evidence="1">
    <location>
        <begin position="156"/>
        <end position="177"/>
    </location>
</feature>
<accession>A0A7J8CZJ7</accession>
<proteinExistence type="predicted"/>
<feature type="region of interest" description="Disordered" evidence="1">
    <location>
        <begin position="189"/>
        <end position="208"/>
    </location>
</feature>
<name>A0A7J8CZJ7_MOLMO</name>
<evidence type="ECO:0000313" key="2">
    <source>
        <dbReference type="EMBL" id="KAF6416280.1"/>
    </source>
</evidence>
<dbReference type="EMBL" id="JACASF010000019">
    <property type="protein sequence ID" value="KAF6416280.1"/>
    <property type="molecule type" value="Genomic_DNA"/>
</dbReference>
<feature type="region of interest" description="Disordered" evidence="1">
    <location>
        <begin position="1047"/>
        <end position="1089"/>
    </location>
</feature>
<feature type="region of interest" description="Disordered" evidence="1">
    <location>
        <begin position="1"/>
        <end position="36"/>
    </location>
</feature>
<feature type="compositionally biased region" description="Basic residues" evidence="1">
    <location>
        <begin position="13"/>
        <end position="22"/>
    </location>
</feature>
<feature type="region of interest" description="Disordered" evidence="1">
    <location>
        <begin position="761"/>
        <end position="800"/>
    </location>
</feature>
<reference evidence="2 3" key="1">
    <citation type="journal article" date="2020" name="Nature">
        <title>Six reference-quality genomes reveal evolution of bat adaptations.</title>
        <authorList>
            <person name="Jebb D."/>
            <person name="Huang Z."/>
            <person name="Pippel M."/>
            <person name="Hughes G.M."/>
            <person name="Lavrichenko K."/>
            <person name="Devanna P."/>
            <person name="Winkler S."/>
            <person name="Jermiin L.S."/>
            <person name="Skirmuntt E.C."/>
            <person name="Katzourakis A."/>
            <person name="Burkitt-Gray L."/>
            <person name="Ray D.A."/>
            <person name="Sullivan K.A.M."/>
            <person name="Roscito J.G."/>
            <person name="Kirilenko B.M."/>
            <person name="Davalos L.M."/>
            <person name="Corthals A.P."/>
            <person name="Power M.L."/>
            <person name="Jones G."/>
            <person name="Ransome R.D."/>
            <person name="Dechmann D.K.N."/>
            <person name="Locatelli A.G."/>
            <person name="Puechmaille S.J."/>
            <person name="Fedrigo O."/>
            <person name="Jarvis E.D."/>
            <person name="Hiller M."/>
            <person name="Vernes S.C."/>
            <person name="Myers E.W."/>
            <person name="Teeling E.C."/>
        </authorList>
    </citation>
    <scope>NUCLEOTIDE SEQUENCE [LARGE SCALE GENOMIC DNA]</scope>
    <source>
        <strain evidence="2">MMolMol1</strain>
        <tissue evidence="2">Muscle</tissue>
    </source>
</reference>
<organism evidence="2 3">
    <name type="scientific">Molossus molossus</name>
    <name type="common">Pallas' mastiff bat</name>
    <name type="synonym">Vespertilio molossus</name>
    <dbReference type="NCBI Taxonomy" id="27622"/>
    <lineage>
        <taxon>Eukaryota</taxon>
        <taxon>Metazoa</taxon>
        <taxon>Chordata</taxon>
        <taxon>Craniata</taxon>
        <taxon>Vertebrata</taxon>
        <taxon>Euteleostomi</taxon>
        <taxon>Mammalia</taxon>
        <taxon>Eutheria</taxon>
        <taxon>Laurasiatheria</taxon>
        <taxon>Chiroptera</taxon>
        <taxon>Yangochiroptera</taxon>
        <taxon>Molossidae</taxon>
        <taxon>Molossus</taxon>
    </lineage>
</organism>
<feature type="region of interest" description="Disordered" evidence="1">
    <location>
        <begin position="51"/>
        <end position="74"/>
    </location>
</feature>
<feature type="compositionally biased region" description="Low complexity" evidence="1">
    <location>
        <begin position="57"/>
        <end position="68"/>
    </location>
</feature>